<dbReference type="EMBL" id="CM043023">
    <property type="protein sequence ID" value="KAI4454551.1"/>
    <property type="molecule type" value="Genomic_DNA"/>
</dbReference>
<keyword evidence="2" id="KW-1185">Reference proteome</keyword>
<protein>
    <submittedName>
        <fullName evidence="1">Phd/f-box containing protein</fullName>
    </submittedName>
</protein>
<evidence type="ECO:0000313" key="1">
    <source>
        <dbReference type="EMBL" id="KAI4454551.1"/>
    </source>
</evidence>
<reference evidence="1" key="1">
    <citation type="submission" date="2022-04" db="EMBL/GenBank/DDBJ databases">
        <title>Chromosome-scale genome assembly of Holotrichia oblita Faldermann.</title>
        <authorList>
            <person name="Rongchong L."/>
        </authorList>
    </citation>
    <scope>NUCLEOTIDE SEQUENCE</scope>
    <source>
        <strain evidence="1">81SQS9</strain>
    </source>
</reference>
<evidence type="ECO:0000313" key="2">
    <source>
        <dbReference type="Proteomes" id="UP001056778"/>
    </source>
</evidence>
<proteinExistence type="predicted"/>
<organism evidence="1 2">
    <name type="scientific">Holotrichia oblita</name>
    <name type="common">Chafer beetle</name>
    <dbReference type="NCBI Taxonomy" id="644536"/>
    <lineage>
        <taxon>Eukaryota</taxon>
        <taxon>Metazoa</taxon>
        <taxon>Ecdysozoa</taxon>
        <taxon>Arthropoda</taxon>
        <taxon>Hexapoda</taxon>
        <taxon>Insecta</taxon>
        <taxon>Pterygota</taxon>
        <taxon>Neoptera</taxon>
        <taxon>Endopterygota</taxon>
        <taxon>Coleoptera</taxon>
        <taxon>Polyphaga</taxon>
        <taxon>Scarabaeiformia</taxon>
        <taxon>Scarabaeidae</taxon>
        <taxon>Melolonthinae</taxon>
        <taxon>Holotrichia</taxon>
    </lineage>
</organism>
<gene>
    <name evidence="1" type="ORF">MML48_9g00014669</name>
</gene>
<sequence>MCVGSRRVLDVMDVNTQKNSEMTMKDWQKYYEEPSKDRLLNVISLEFSHTKLENYVQSPTIVRQLDWVDCVWPRHLKESQTEATNVLEDMKYPKVQKYCLMSVKGCYTDFHVDFGGTSVWYHILKGCKVFWLIPPTEHNLGLYERWVLSGKQSDIFFGDTVERCARITLTEGNTFFIPTGWIHAVYTPIDSLVFGGNFLHSFGIDKQLKIAQVEDTTKVPQKFRYPFFTEMLWYVLERYVHCLLGRSHLTTGMDIMIPPDRPHIHLTHAELHGLKEIVLFLHMLPPNKKNVPELLKDPVALIQDVRTLIGQHRQDIRELAVTGRPILTVPEDLEHHKNKIGYIRGPYNKSHVGFKGPKGTGIKAQKLNSGGDKGGPRRRRTRCKKCEACQRSDCGECSFCLDMVKFGGPGRAKQTCNMRQCLQPMLPVTAACVHCGLDGWGQTPVVPLQKGPQRCESASTLMECSVCYEIAHPACVQRLCPQFTGFINEDMPNSWECPMCCKLGKNTDYRPRHFRARQKSSDMRRMSISSDASSAFEVKHQPDHLSDSGGENDSKDIKELAPVKKRRSSECEIETKVQIPVEAPRKQALRVQLAHQLASNSTKVLKKPMYVVRPAPIVMTNLSNGNIALDKRCILSVFKHLHPKDLFVCSLVCKTWAQYSIDPSLWKKMDFTQKHISSEHLKGIVRRQPEILILDWCHINKYQLPWLIQRLTNLRELSLVSVNAKSVIALRSCYCAHLQTLDVSFVSNFNDAALREILCPNNDSRRGLTDEKIRFRNLHTLKMAGTDITDIAMRYVTQYLPNLTHLCLSSCPRITDAGIAQLCAKPASTVTTLVSLNLSQSKLVTELSLEHLSKCERLTRLDLRHSSQVSTQALIKFAAKSEHNLQVRDIKLVDKRQVKS</sequence>
<name>A0ACB9SIZ0_HOLOL</name>
<accession>A0ACB9SIZ0</accession>
<comment type="caution">
    <text evidence="1">The sequence shown here is derived from an EMBL/GenBank/DDBJ whole genome shotgun (WGS) entry which is preliminary data.</text>
</comment>
<dbReference type="Proteomes" id="UP001056778">
    <property type="component" value="Chromosome 9"/>
</dbReference>